<evidence type="ECO:0000256" key="7">
    <source>
        <dbReference type="ARBA" id="ARBA00023128"/>
    </source>
</evidence>
<evidence type="ECO:0000256" key="6">
    <source>
        <dbReference type="ARBA" id="ARBA00022989"/>
    </source>
</evidence>
<keyword evidence="6 10" id="KW-1133">Transmembrane helix</keyword>
<evidence type="ECO:0000256" key="4">
    <source>
        <dbReference type="ARBA" id="ARBA00022737"/>
    </source>
</evidence>
<evidence type="ECO:0000313" key="12">
    <source>
        <dbReference type="EMBL" id="CAG1984225.1"/>
    </source>
</evidence>
<evidence type="ECO:0000256" key="5">
    <source>
        <dbReference type="ARBA" id="ARBA00022792"/>
    </source>
</evidence>
<protein>
    <recommendedName>
        <fullName evidence="10">Mitochondrial glycine transporter</fullName>
    </recommendedName>
    <alternativeName>
        <fullName evidence="10">Solute carrier family 25 member 38 homolog</fullName>
    </alternativeName>
</protein>
<keyword evidence="3 10" id="KW-0812">Transmembrane</keyword>
<comment type="function">
    <text evidence="10">Mitochondrial glycine transporter that imports glycine into the mitochondrial matrix. Plays an important role in providing glycine for the first enzymatic step in heme biosynthesis, the condensation of glycine with succinyl-CoA to produce 5-aminolevulinate (ALA) in the miochondrial matrix.</text>
</comment>
<evidence type="ECO:0000256" key="1">
    <source>
        <dbReference type="ARBA" id="ARBA00004141"/>
    </source>
</evidence>
<dbReference type="PANTHER" id="PTHR46181">
    <property type="entry name" value="MITOCHONDRIAL GLYCINE TRANSPORTER"/>
    <property type="match status" value="1"/>
</dbReference>
<evidence type="ECO:0000256" key="2">
    <source>
        <dbReference type="ARBA" id="ARBA00022448"/>
    </source>
</evidence>
<evidence type="ECO:0000313" key="13">
    <source>
        <dbReference type="EMBL" id="VIO64684.1"/>
    </source>
</evidence>
<sequence length="749" mass="81511">MAEALRELLASEQTNDPAALEYLTYLAEQQSSFLQTSEPQVLSQTSHSLLLAIQALSKRSHKPIVDSAASHASLRDSLPTLAQRASDLVQAVPRLDAQAEHFSSAFGKASDSKLLARRKQALLLLRNSERLVDVMEMPLLLSSAVSTAPVNHSTTLELYAHVRRLASLYLDSPLVTSVMEEADAAIRQMAADLIGILRAPNLKLAAAVRTMGWLKRIVPDLVTDASTEDALPAVFLVCRLSTLLSTLEALEPLRDLADEERLRKDKATTTWSGGQQTERYLKRFIEIFREQSFSIVSVFKSINSSFSSQVTRSEDPLGALPSPMANFPLHMVEMLVETLRTYLPTVKDQTSRESILTQVLYCAGSLGRLGADFGLLLASIGGVEWVELVKRHRLLAGRLESVIGDYHRGSQAGTGTGIAMGISIASSSAQHGDAAVSSPMTEKRASRPANSARHFVSGLGSGVTSAVLLQPLDLLKTRVQQSRSSSLLATLRELRKSSSLVQSLWRGTVPSALRTGFGSALYFTSLNAIRQHAHQTGILGRRLQTHGRSSVLPSLTNSGNLISGAVARTFAGFVLMPLTVIKVRFESSLYSYPSIMSAVVDIRRTHGLRGFFSGFGATALRDAPYAGMYVLFYEMLKSRLGALASKPVASGDGQTRMQATLASSVNFTSAMLAGAACSIVSNPFDAVKTRIQLQPLEYKNIWHAWYKMVTQEGVRSLWDGLALRMSRKAMSSALAWTVYEELIRRAGAK</sequence>
<dbReference type="Proteomes" id="UP000746612">
    <property type="component" value="Unassembled WGS sequence"/>
</dbReference>
<dbReference type="InterPro" id="IPR007255">
    <property type="entry name" value="COG8"/>
</dbReference>
<evidence type="ECO:0000256" key="3">
    <source>
        <dbReference type="ARBA" id="ARBA00022692"/>
    </source>
</evidence>
<dbReference type="PROSITE" id="PS50920">
    <property type="entry name" value="SOLCAR"/>
    <property type="match status" value="3"/>
</dbReference>
<dbReference type="EMBL" id="CAAKMV010000207">
    <property type="protein sequence ID" value="VIO64684.1"/>
    <property type="molecule type" value="Genomic_DNA"/>
</dbReference>
<dbReference type="Gene3D" id="1.50.40.10">
    <property type="entry name" value="Mitochondrial carrier domain"/>
    <property type="match status" value="1"/>
</dbReference>
<dbReference type="InterPro" id="IPR018108">
    <property type="entry name" value="MCP_transmembrane"/>
</dbReference>
<keyword evidence="8 10" id="KW-0472">Membrane</keyword>
<organism evidence="13">
    <name type="scientific">Gibberella zeae</name>
    <name type="common">Wheat head blight fungus</name>
    <name type="synonym">Fusarium graminearum</name>
    <dbReference type="NCBI Taxonomy" id="5518"/>
    <lineage>
        <taxon>Eukaryota</taxon>
        <taxon>Fungi</taxon>
        <taxon>Dikarya</taxon>
        <taxon>Ascomycota</taxon>
        <taxon>Pezizomycotina</taxon>
        <taxon>Sordariomycetes</taxon>
        <taxon>Hypocreomycetidae</taxon>
        <taxon>Hypocreales</taxon>
        <taxon>Nectriaceae</taxon>
        <taxon>Fusarium</taxon>
    </lineage>
</organism>
<dbReference type="Pfam" id="PF00153">
    <property type="entry name" value="Mito_carr"/>
    <property type="match status" value="3"/>
</dbReference>
<dbReference type="GO" id="GO:1904983">
    <property type="term" value="P:glycine import into mitochondrion"/>
    <property type="evidence" value="ECO:0007669"/>
    <property type="project" value="UniProtKB-UniRule"/>
</dbReference>
<evidence type="ECO:0000256" key="8">
    <source>
        <dbReference type="ARBA" id="ARBA00023136"/>
    </source>
</evidence>
<reference evidence="12" key="2">
    <citation type="submission" date="2021-03" db="EMBL/GenBank/DDBJ databases">
        <authorList>
            <person name="Alouane T."/>
            <person name="Langin T."/>
            <person name="Bonhomme L."/>
        </authorList>
    </citation>
    <scope>NUCLEOTIDE SEQUENCE</scope>
    <source>
        <strain evidence="12">MDC_Fg202</strain>
    </source>
</reference>
<keyword evidence="7 10" id="KW-0496">Mitochondrion</keyword>
<keyword evidence="4 10" id="KW-0677">Repeat</keyword>
<feature type="repeat" description="Solcar" evidence="11">
    <location>
        <begin position="449"/>
        <end position="532"/>
    </location>
</feature>
<feature type="repeat" description="Solcar" evidence="11">
    <location>
        <begin position="555"/>
        <end position="639"/>
    </location>
</feature>
<accession>A0A4E9ENW0</accession>
<evidence type="ECO:0000256" key="11">
    <source>
        <dbReference type="PROSITE-ProRule" id="PRU00282"/>
    </source>
</evidence>
<dbReference type="Pfam" id="PF04124">
    <property type="entry name" value="Dor1"/>
    <property type="match status" value="1"/>
</dbReference>
<dbReference type="HAMAP" id="MF_03064">
    <property type="entry name" value="SLC25A38"/>
    <property type="match status" value="1"/>
</dbReference>
<dbReference type="InterPro" id="IPR030847">
    <property type="entry name" value="Hem25/SLC25A38"/>
</dbReference>
<dbReference type="GO" id="GO:0017119">
    <property type="term" value="C:Golgi transport complex"/>
    <property type="evidence" value="ECO:0007669"/>
    <property type="project" value="InterPro"/>
</dbReference>
<dbReference type="EMBL" id="CAJPIJ010000131">
    <property type="protein sequence ID" value="CAG1984225.1"/>
    <property type="molecule type" value="Genomic_DNA"/>
</dbReference>
<evidence type="ECO:0000256" key="10">
    <source>
        <dbReference type="HAMAP-Rule" id="MF_03064"/>
    </source>
</evidence>
<keyword evidence="5 10" id="KW-0999">Mitochondrion inner membrane</keyword>
<feature type="repeat" description="Solcar" evidence="11">
    <location>
        <begin position="661"/>
        <end position="745"/>
    </location>
</feature>
<evidence type="ECO:0000256" key="9">
    <source>
        <dbReference type="ARBA" id="ARBA00034060"/>
    </source>
</evidence>
<name>A0A4E9ENW0_GIBZA</name>
<dbReference type="InterPro" id="IPR023395">
    <property type="entry name" value="MCP_dom_sf"/>
</dbReference>
<comment type="catalytic activity">
    <reaction evidence="9 10">
        <text>glycine(in) = glycine(out)</text>
        <dbReference type="Rhea" id="RHEA:70715"/>
        <dbReference type="ChEBI" id="CHEBI:57305"/>
    </reaction>
</comment>
<dbReference type="SUPFAM" id="SSF103506">
    <property type="entry name" value="Mitochondrial carrier"/>
    <property type="match status" value="1"/>
</dbReference>
<proteinExistence type="inferred from homology"/>
<dbReference type="PANTHER" id="PTHR46181:SF3">
    <property type="entry name" value="MITOCHONDRIAL GLYCINE TRANSPORTER"/>
    <property type="match status" value="1"/>
</dbReference>
<reference evidence="13" key="1">
    <citation type="submission" date="2019-04" db="EMBL/GenBank/DDBJ databases">
        <authorList>
            <person name="Melise S."/>
            <person name="Noan J."/>
            <person name="Okalmin O."/>
        </authorList>
    </citation>
    <scope>NUCLEOTIDE SEQUENCE</scope>
    <source>
        <strain evidence="13">FN9</strain>
    </source>
</reference>
<comment type="similarity">
    <text evidence="10">Belongs to the mitochondrial carrier (TC 2.A.29) family. SLC25A38 subfamily.</text>
</comment>
<gene>
    <name evidence="13" type="ORF">FUG_LOCUS580656</name>
    <name evidence="12" type="ORF">MDCFG202_LOCUS249847</name>
</gene>
<dbReference type="AlphaFoldDB" id="A0A4E9ENW0"/>
<dbReference type="GO" id="GO:0015187">
    <property type="term" value="F:glycine transmembrane transporter activity"/>
    <property type="evidence" value="ECO:0007669"/>
    <property type="project" value="UniProtKB-UniRule"/>
</dbReference>
<dbReference type="GO" id="GO:0005743">
    <property type="term" value="C:mitochondrial inner membrane"/>
    <property type="evidence" value="ECO:0007669"/>
    <property type="project" value="UniProtKB-SubCell"/>
</dbReference>
<keyword evidence="2 10" id="KW-0813">Transport</keyword>
<comment type="subcellular location">
    <subcellularLocation>
        <location evidence="1">Membrane</location>
        <topology evidence="1">Multi-pass membrane protein</topology>
    </subcellularLocation>
    <subcellularLocation>
        <location evidence="10">Mitochondrion inner membrane</location>
        <topology evidence="10">Multi-pass membrane protein</topology>
    </subcellularLocation>
</comment>